<dbReference type="AlphaFoldDB" id="F8CAR5"/>
<dbReference type="HOGENOM" id="CLU_010363_0_0_7"/>
<evidence type="ECO:0000313" key="5">
    <source>
        <dbReference type="Proteomes" id="UP000000488"/>
    </source>
</evidence>
<proteinExistence type="predicted"/>
<feature type="chain" id="PRO_5003368029" evidence="2">
    <location>
        <begin position="24"/>
        <end position="406"/>
    </location>
</feature>
<dbReference type="Pfam" id="PF00753">
    <property type="entry name" value="Lactamase_B"/>
    <property type="match status" value="1"/>
</dbReference>
<dbReference type="InterPro" id="IPR036866">
    <property type="entry name" value="RibonucZ/Hydroxyglut_hydro"/>
</dbReference>
<feature type="compositionally biased region" description="Polar residues" evidence="1">
    <location>
        <begin position="337"/>
        <end position="346"/>
    </location>
</feature>
<evidence type="ECO:0000313" key="4">
    <source>
        <dbReference type="EMBL" id="AEI67117.1"/>
    </source>
</evidence>
<dbReference type="SMART" id="SM00849">
    <property type="entry name" value="Lactamase_B"/>
    <property type="match status" value="1"/>
</dbReference>
<dbReference type="EMBL" id="CP002830">
    <property type="protein sequence ID" value="AEI67117.1"/>
    <property type="molecule type" value="Genomic_DNA"/>
</dbReference>
<feature type="region of interest" description="Disordered" evidence="1">
    <location>
        <begin position="300"/>
        <end position="378"/>
    </location>
</feature>
<gene>
    <name evidence="4" type="ordered locus">LILAB_26125</name>
</gene>
<dbReference type="STRING" id="483219.LILAB_26125"/>
<reference evidence="4 5" key="1">
    <citation type="journal article" date="2011" name="J. Bacteriol.">
        <title>Genome sequence of the halotolerant marine bacterium Myxococcus fulvus HW-1.</title>
        <authorList>
            <person name="Li Z.F."/>
            <person name="Li X."/>
            <person name="Liu H."/>
            <person name="Liu X."/>
            <person name="Han K."/>
            <person name="Wu Z.H."/>
            <person name="Hu W."/>
            <person name="Li F.F."/>
            <person name="Li Y.Z."/>
        </authorList>
    </citation>
    <scope>NUCLEOTIDE SEQUENCE [LARGE SCALE GENOMIC DNA]</scope>
    <source>
        <strain evidence="5">ATCC BAA-855 / HW-1</strain>
    </source>
</reference>
<evidence type="ECO:0000259" key="3">
    <source>
        <dbReference type="SMART" id="SM00849"/>
    </source>
</evidence>
<name>F8CAR5_MYXFH</name>
<dbReference type="InterPro" id="IPR001279">
    <property type="entry name" value="Metallo-B-lactamas"/>
</dbReference>
<feature type="signal peptide" evidence="2">
    <location>
        <begin position="1"/>
        <end position="23"/>
    </location>
</feature>
<dbReference type="PANTHER" id="PTHR30619:SF1">
    <property type="entry name" value="RECOMBINATION PROTEIN 2"/>
    <property type="match status" value="1"/>
</dbReference>
<dbReference type="PANTHER" id="PTHR30619">
    <property type="entry name" value="DNA INTERNALIZATION/COMPETENCE PROTEIN COMEC/REC2"/>
    <property type="match status" value="1"/>
</dbReference>
<organism evidence="4 5">
    <name type="scientific">Myxococcus fulvus (strain ATCC BAA-855 / HW-1)</name>
    <dbReference type="NCBI Taxonomy" id="483219"/>
    <lineage>
        <taxon>Bacteria</taxon>
        <taxon>Pseudomonadati</taxon>
        <taxon>Myxococcota</taxon>
        <taxon>Myxococcia</taxon>
        <taxon>Myxococcales</taxon>
        <taxon>Cystobacterineae</taxon>
        <taxon>Myxococcaceae</taxon>
        <taxon>Myxococcus</taxon>
    </lineage>
</organism>
<dbReference type="KEGG" id="mfu:LILAB_26125"/>
<dbReference type="InterPro" id="IPR035681">
    <property type="entry name" value="ComA-like_MBL"/>
</dbReference>
<sequence length="406" mass="43458">MSFVRWLALLVSVLASLPGPALAQSASQPLTVHFFDVGQGDAALIISPTGKTVLIDSGPPDARYHLEKRLRALVKGPLDLAILTHPHLDHLGGMSNALRAVGARRFMDPGFDHPSEAYRDLLNVVGDEVGQVMAPLPNPQEPRSLVTIGLGDGAALTVLWPRVPEDPFLTGTRSDPNSNSIVAKLTYGKTAFLFTGDAEPDTEATLLRKPIDFTSTVLKVAHHGGRHSSTAAFLAAVKPQAAVISVGAKNDYGHPTSEVLKRLRAVKATVFRTDQDGEVVATSDGHAVSLRAEKRAGAPELVPGEVKPGPVALGPITRGTRRASSPRTSRCARRSGTKATSQSRSYIRTRHWSCPSRTSPLCPRASVTPGPGGSRKRRRTFRSIWYEARSSGPACCGWPRTGTSCW</sequence>
<evidence type="ECO:0000256" key="1">
    <source>
        <dbReference type="SAM" id="MobiDB-lite"/>
    </source>
</evidence>
<dbReference type="SUPFAM" id="SSF56281">
    <property type="entry name" value="Metallo-hydrolase/oxidoreductase"/>
    <property type="match status" value="1"/>
</dbReference>
<evidence type="ECO:0000256" key="2">
    <source>
        <dbReference type="SAM" id="SignalP"/>
    </source>
</evidence>
<keyword evidence="2" id="KW-0732">Signal</keyword>
<accession>F8CAR5</accession>
<dbReference type="CDD" id="cd07731">
    <property type="entry name" value="ComA-like_MBL-fold"/>
    <property type="match status" value="1"/>
</dbReference>
<feature type="domain" description="Metallo-beta-lactamase" evidence="3">
    <location>
        <begin position="39"/>
        <end position="248"/>
    </location>
</feature>
<dbReference type="Gene3D" id="3.60.15.10">
    <property type="entry name" value="Ribonuclease Z/Hydroxyacylglutathione hydrolase-like"/>
    <property type="match status" value="1"/>
</dbReference>
<protein>
    <submittedName>
        <fullName evidence="4">Metallo-beta-lactamase family protein</fullName>
    </submittedName>
</protein>
<dbReference type="InterPro" id="IPR052159">
    <property type="entry name" value="Competence_DNA_uptake"/>
</dbReference>
<dbReference type="eggNOG" id="COG2333">
    <property type="taxonomic scope" value="Bacteria"/>
</dbReference>
<dbReference type="Proteomes" id="UP000000488">
    <property type="component" value="Chromosome"/>
</dbReference>